<evidence type="ECO:0000313" key="5">
    <source>
        <dbReference type="EMBL" id="OWM63668.1"/>
    </source>
</evidence>
<dbReference type="PANTHER" id="PTHR48045:SF34">
    <property type="entry name" value="ISOFLAVONE 7-O-GLUCOSYLTRANSFERASE 1-LIKE"/>
    <property type="match status" value="1"/>
</dbReference>
<comment type="caution">
    <text evidence="5">The sequence shown here is derived from an EMBL/GenBank/DDBJ whole genome shotgun (WGS) entry which is preliminary data.</text>
</comment>
<dbReference type="CDD" id="cd03784">
    <property type="entry name" value="GT1_Gtf-like"/>
    <property type="match status" value="1"/>
</dbReference>
<dbReference type="InterPro" id="IPR002213">
    <property type="entry name" value="UDP_glucos_trans"/>
</dbReference>
<evidence type="ECO:0000256" key="4">
    <source>
        <dbReference type="RuleBase" id="RU362057"/>
    </source>
</evidence>
<evidence type="ECO:0000256" key="1">
    <source>
        <dbReference type="ARBA" id="ARBA00009995"/>
    </source>
</evidence>
<dbReference type="Proteomes" id="UP000197138">
    <property type="component" value="Unassembled WGS sequence"/>
</dbReference>
<proteinExistence type="inferred from homology"/>
<evidence type="ECO:0000313" key="7">
    <source>
        <dbReference type="Proteomes" id="UP000197138"/>
    </source>
</evidence>
<keyword evidence="2 3" id="KW-0808">Transferase</keyword>
<evidence type="ECO:0000256" key="3">
    <source>
        <dbReference type="RuleBase" id="RU003718"/>
    </source>
</evidence>
<dbReference type="OrthoDB" id="5835829at2759"/>
<accession>A0A218VU04</accession>
<dbReference type="EMBL" id="MTKT01005898">
    <property type="protein sequence ID" value="OWM63668.1"/>
    <property type="molecule type" value="Genomic_DNA"/>
</dbReference>
<sequence>MIEPGDSKSRHVAVLAFPFGGHARPLLGLVCTLARRMPDTCFSFFSTRRLNEHIFSEGEHDVPNNIKPYNVADGVPENHVFSGNPHEPANLFLKAAPGNFKEAVELAVLETGARLTGILADAFLPFAGEMAEEWQIPSVFLWVATPYNLYVYLFLDDICRVCSDYDSGHYRDGGQAPEIIPGVPAMRVGDLPEGVLDPGDLEGCLLLSILDNICRTLPQATATVVSFCQELDPTPLTVYLSSQFPSLLYLGFLTLSLPPRSIGFKKAANCLSWLDKQGPGSVAYISFGTLAVLEQDELLALAGALEEGRITYLWSLGDRLTENLPDGFLERTRAHGMVVPWAPQIDVLGHPSVGAFVTHCGSNSVYESIASGVPMICRPIFGDHRMVARMVSEVWEVGVSIDNGVTTKDSLIRSFEVIFRDERGKRMREKAQALKEIVIAAAGPKGKAAEGFETLVEIIS</sequence>
<dbReference type="PANTHER" id="PTHR48045">
    <property type="entry name" value="UDP-GLYCOSYLTRANSFERASE 72B1"/>
    <property type="match status" value="1"/>
</dbReference>
<keyword evidence="8" id="KW-1185">Reference proteome</keyword>
<dbReference type="SUPFAM" id="SSF53756">
    <property type="entry name" value="UDP-Glycosyltransferase/glycogen phosphorylase"/>
    <property type="match status" value="1"/>
</dbReference>
<evidence type="ECO:0000313" key="6">
    <source>
        <dbReference type="EMBL" id="PKI38789.1"/>
    </source>
</evidence>
<gene>
    <name evidence="5" type="ORF">CDL15_Pgr008211</name>
    <name evidence="6" type="ORF">CRG98_040830</name>
</gene>
<name>A0A218VU04_PUNGR</name>
<dbReference type="Gene3D" id="3.40.50.2000">
    <property type="entry name" value="Glycogen Phosphorylase B"/>
    <property type="match status" value="2"/>
</dbReference>
<reference evidence="5" key="2">
    <citation type="submission" date="2017-06" db="EMBL/GenBank/DDBJ databases">
        <title>The pomegranate genome and the genomics of punicalagin biosynthesis.</title>
        <authorList>
            <person name="Xu C."/>
        </authorList>
    </citation>
    <scope>NUCLEOTIDE SEQUENCE [LARGE SCALE GENOMIC DNA]</scope>
    <source>
        <tissue evidence="5">Fresh leaf</tissue>
    </source>
</reference>
<dbReference type="GeneID" id="116193918"/>
<reference evidence="7" key="1">
    <citation type="journal article" date="2017" name="Plant J.">
        <title>The pomegranate (Punica granatum L.) genome and the genomics of punicalagin biosynthesis.</title>
        <authorList>
            <person name="Qin G."/>
            <person name="Xu C."/>
            <person name="Ming R."/>
            <person name="Tang H."/>
            <person name="Guyot R."/>
            <person name="Kramer E.M."/>
            <person name="Hu Y."/>
            <person name="Yi X."/>
            <person name="Qi Y."/>
            <person name="Xu X."/>
            <person name="Gao Z."/>
            <person name="Pan H."/>
            <person name="Jian J."/>
            <person name="Tian Y."/>
            <person name="Yue Z."/>
            <person name="Xu Y."/>
        </authorList>
    </citation>
    <scope>NUCLEOTIDE SEQUENCE [LARGE SCALE GENOMIC DNA]</scope>
    <source>
        <strain evidence="7">cv. Dabenzi</strain>
    </source>
</reference>
<dbReference type="Pfam" id="PF00201">
    <property type="entry name" value="UDPGT"/>
    <property type="match status" value="1"/>
</dbReference>
<dbReference type="InterPro" id="IPR035595">
    <property type="entry name" value="UDP_glycos_trans_CS"/>
</dbReference>
<evidence type="ECO:0000256" key="2">
    <source>
        <dbReference type="ARBA" id="ARBA00022679"/>
    </source>
</evidence>
<protein>
    <recommendedName>
        <fullName evidence="4">Glycosyltransferase</fullName>
        <ecNumber evidence="4">2.4.1.-</ecNumber>
    </recommendedName>
</protein>
<dbReference type="FunFam" id="3.40.50.2000:FF:000060">
    <property type="entry name" value="Glycosyltransferase"/>
    <property type="match status" value="1"/>
</dbReference>
<evidence type="ECO:0000313" key="8">
    <source>
        <dbReference type="Proteomes" id="UP000233551"/>
    </source>
</evidence>
<dbReference type="EMBL" id="PGOL01004023">
    <property type="protein sequence ID" value="PKI38789.1"/>
    <property type="molecule type" value="Genomic_DNA"/>
</dbReference>
<dbReference type="GO" id="GO:0008194">
    <property type="term" value="F:UDP-glycosyltransferase activity"/>
    <property type="evidence" value="ECO:0007669"/>
    <property type="project" value="InterPro"/>
</dbReference>
<dbReference type="Proteomes" id="UP000233551">
    <property type="component" value="Unassembled WGS sequence"/>
</dbReference>
<dbReference type="PROSITE" id="PS00375">
    <property type="entry name" value="UDPGT"/>
    <property type="match status" value="1"/>
</dbReference>
<dbReference type="AlphaFoldDB" id="A0A218VU04"/>
<organism evidence="5 7">
    <name type="scientific">Punica granatum</name>
    <name type="common">Pomegranate</name>
    <dbReference type="NCBI Taxonomy" id="22663"/>
    <lineage>
        <taxon>Eukaryota</taxon>
        <taxon>Viridiplantae</taxon>
        <taxon>Streptophyta</taxon>
        <taxon>Embryophyta</taxon>
        <taxon>Tracheophyta</taxon>
        <taxon>Spermatophyta</taxon>
        <taxon>Magnoliopsida</taxon>
        <taxon>eudicotyledons</taxon>
        <taxon>Gunneridae</taxon>
        <taxon>Pentapetalae</taxon>
        <taxon>rosids</taxon>
        <taxon>malvids</taxon>
        <taxon>Myrtales</taxon>
        <taxon>Lythraceae</taxon>
        <taxon>Punica</taxon>
    </lineage>
</organism>
<reference evidence="6 8" key="3">
    <citation type="submission" date="2017-11" db="EMBL/GenBank/DDBJ databases">
        <title>De-novo sequencing of pomegranate (Punica granatum L.) genome.</title>
        <authorList>
            <person name="Akparov Z."/>
            <person name="Amiraslanov A."/>
            <person name="Hajiyeva S."/>
            <person name="Abbasov M."/>
            <person name="Kaur K."/>
            <person name="Hamwieh A."/>
            <person name="Solovyev V."/>
            <person name="Salamov A."/>
            <person name="Braich B."/>
            <person name="Kosarev P."/>
            <person name="Mahmoud A."/>
            <person name="Hajiyev E."/>
            <person name="Babayeva S."/>
            <person name="Izzatullayeva V."/>
            <person name="Mammadov A."/>
            <person name="Mammadov A."/>
            <person name="Sharifova S."/>
            <person name="Ojaghi J."/>
            <person name="Eynullazada K."/>
            <person name="Bayramov B."/>
            <person name="Abdulazimova A."/>
            <person name="Shahmuradov I."/>
        </authorList>
    </citation>
    <scope>NUCLEOTIDE SEQUENCE [LARGE SCALE GENOMIC DNA]</scope>
    <source>
        <strain evidence="6">AG2017</strain>
        <strain evidence="8">cv. AG2017</strain>
        <tissue evidence="6">Leaf</tissue>
    </source>
</reference>
<dbReference type="EC" id="2.4.1.-" evidence="4"/>
<keyword evidence="3" id="KW-0328">Glycosyltransferase</keyword>
<comment type="similarity">
    <text evidence="1 3">Belongs to the UDP-glycosyltransferase family.</text>
</comment>